<dbReference type="InterPro" id="IPR021710">
    <property type="entry name" value="DUF3293"/>
</dbReference>
<dbReference type="OrthoDB" id="6315550at2"/>
<evidence type="ECO:0000313" key="2">
    <source>
        <dbReference type="Proteomes" id="UP000179786"/>
    </source>
</evidence>
<dbReference type="AlphaFoldDB" id="A0A1S1MPA5"/>
<comment type="caution">
    <text evidence="1">The sequence shown here is derived from an EMBL/GenBank/DDBJ whole genome shotgun (WGS) entry which is preliminary data.</text>
</comment>
<proteinExistence type="predicted"/>
<evidence type="ECO:0000313" key="1">
    <source>
        <dbReference type="EMBL" id="OHU89991.1"/>
    </source>
</evidence>
<reference evidence="1 2" key="1">
    <citation type="submission" date="2016-09" db="EMBL/GenBank/DDBJ databases">
        <title>Pseudoalteromonas amylolytica sp. nov., isolated from the surface seawater.</title>
        <authorList>
            <person name="Wu Y.-H."/>
            <person name="Cheng H."/>
            <person name="Jin X.-B."/>
            <person name="Wang C.-S."/>
            <person name="Xu X.-W."/>
        </authorList>
    </citation>
    <scope>NUCLEOTIDE SEQUENCE [LARGE SCALE GENOMIC DNA]</scope>
    <source>
        <strain evidence="1 2">JW1</strain>
    </source>
</reference>
<gene>
    <name evidence="1" type="ORF">BET10_14490</name>
</gene>
<name>A0A1S1MPA5_9GAMM</name>
<dbReference type="RefSeq" id="WP_070985960.1">
    <property type="nucleotide sequence ID" value="NZ_MKJU01000027.1"/>
</dbReference>
<keyword evidence="2" id="KW-1185">Reference proteome</keyword>
<evidence type="ECO:0008006" key="3">
    <source>
        <dbReference type="Google" id="ProtNLM"/>
    </source>
</evidence>
<organism evidence="1 2">
    <name type="scientific">Pseudoalteromonas amylolytica</name>
    <dbReference type="NCBI Taxonomy" id="1859457"/>
    <lineage>
        <taxon>Bacteria</taxon>
        <taxon>Pseudomonadati</taxon>
        <taxon>Pseudomonadota</taxon>
        <taxon>Gammaproteobacteria</taxon>
        <taxon>Alteromonadales</taxon>
        <taxon>Pseudoalteromonadaceae</taxon>
        <taxon>Pseudoalteromonas</taxon>
    </lineage>
</organism>
<accession>A0A1S1MPA5</accession>
<protein>
    <recommendedName>
        <fullName evidence="3">DUF3293 domain-containing protein</fullName>
    </recommendedName>
</protein>
<dbReference type="EMBL" id="MKJU01000027">
    <property type="protein sequence ID" value="OHU89991.1"/>
    <property type="molecule type" value="Genomic_DNA"/>
</dbReference>
<dbReference type="Pfam" id="PF11697">
    <property type="entry name" value="DUF3293"/>
    <property type="match status" value="1"/>
</dbReference>
<sequence>MVNEQLWEIYHQVYFQPCDLRNSLVPGNRGQRFPKSGAIISIWNPCGQICTHRKNRLFAHKIINCLNNQGLRYSFLWGGDRNMRYKELSVFVSCPFHTALKLAKQSQQLAFYYIDDASALWLISTHASEHKQRVCGSAKRRIVNMGGKRDNMALS</sequence>
<dbReference type="Proteomes" id="UP000179786">
    <property type="component" value="Unassembled WGS sequence"/>
</dbReference>